<reference evidence="2 3" key="1">
    <citation type="submission" date="2016-07" db="EMBL/GenBank/DDBJ databases">
        <title>Pervasive Adenine N6-methylation of Active Genes in Fungi.</title>
        <authorList>
            <consortium name="DOE Joint Genome Institute"/>
            <person name="Mondo S.J."/>
            <person name="Dannebaum R.O."/>
            <person name="Kuo R.C."/>
            <person name="Labutti K."/>
            <person name="Haridas S."/>
            <person name="Kuo A."/>
            <person name="Salamov A."/>
            <person name="Ahrendt S.R."/>
            <person name="Lipzen A."/>
            <person name="Sullivan W."/>
            <person name="Andreopoulos W.B."/>
            <person name="Clum A."/>
            <person name="Lindquist E."/>
            <person name="Daum C."/>
            <person name="Ramamoorthy G.K."/>
            <person name="Gryganskyi A."/>
            <person name="Culley D."/>
            <person name="Magnuson J.K."/>
            <person name="James T.Y."/>
            <person name="O'Malley M.A."/>
            <person name="Stajich J.E."/>
            <person name="Spatafora J.W."/>
            <person name="Visel A."/>
            <person name="Grigoriev I.V."/>
        </authorList>
    </citation>
    <scope>NUCLEOTIDE SEQUENCE [LARGE SCALE GENOMIC DNA]</scope>
    <source>
        <strain evidence="2 3">NRRL 2496</strain>
    </source>
</reference>
<dbReference type="InParanoid" id="A0A1X2HDZ1"/>
<evidence type="ECO:0000313" key="2">
    <source>
        <dbReference type="EMBL" id="ORY97173.1"/>
    </source>
</evidence>
<feature type="compositionally biased region" description="Low complexity" evidence="1">
    <location>
        <begin position="164"/>
        <end position="183"/>
    </location>
</feature>
<feature type="region of interest" description="Disordered" evidence="1">
    <location>
        <begin position="144"/>
        <end position="207"/>
    </location>
</feature>
<dbReference type="OrthoDB" id="5545891at2759"/>
<sequence length="207" mass="23448">MEYDFFRSKLDDSDRRKFLFDCPKNSVCQYEPPTLDRLPSMGEAARKADQQLRDVQYRLSGLTRPLGWRKSTHGHWDPEQFRAHAQSLVRNTRALLADVASYITDLRVAGLLAGAEAQRSADNLLVPAYELLEQLKLARSFQEVTQPVRKPANSKRKGARPQRRIQAPPAPSHQSSSGGCSSSPMGFERQQSPSVGFHPRPQQKQRH</sequence>
<proteinExistence type="predicted"/>
<evidence type="ECO:0000313" key="3">
    <source>
        <dbReference type="Proteomes" id="UP000242180"/>
    </source>
</evidence>
<comment type="caution">
    <text evidence="2">The sequence shown here is derived from an EMBL/GenBank/DDBJ whole genome shotgun (WGS) entry which is preliminary data.</text>
</comment>
<organism evidence="2 3">
    <name type="scientific">Syncephalastrum racemosum</name>
    <name type="common">Filamentous fungus</name>
    <dbReference type="NCBI Taxonomy" id="13706"/>
    <lineage>
        <taxon>Eukaryota</taxon>
        <taxon>Fungi</taxon>
        <taxon>Fungi incertae sedis</taxon>
        <taxon>Mucoromycota</taxon>
        <taxon>Mucoromycotina</taxon>
        <taxon>Mucoromycetes</taxon>
        <taxon>Mucorales</taxon>
        <taxon>Syncephalastraceae</taxon>
        <taxon>Syncephalastrum</taxon>
    </lineage>
</organism>
<dbReference type="Proteomes" id="UP000242180">
    <property type="component" value="Unassembled WGS sequence"/>
</dbReference>
<keyword evidence="3" id="KW-1185">Reference proteome</keyword>
<dbReference type="AlphaFoldDB" id="A0A1X2HDZ1"/>
<evidence type="ECO:0000256" key="1">
    <source>
        <dbReference type="SAM" id="MobiDB-lite"/>
    </source>
</evidence>
<dbReference type="EMBL" id="MCGN01000004">
    <property type="protein sequence ID" value="ORY97173.1"/>
    <property type="molecule type" value="Genomic_DNA"/>
</dbReference>
<name>A0A1X2HDZ1_SYNRA</name>
<protein>
    <submittedName>
        <fullName evidence="2">Uncharacterized protein</fullName>
    </submittedName>
</protein>
<gene>
    <name evidence="2" type="ORF">BCR43DRAFT_437739</name>
</gene>
<accession>A0A1X2HDZ1</accession>
<feature type="compositionally biased region" description="Basic residues" evidence="1">
    <location>
        <begin position="152"/>
        <end position="163"/>
    </location>
</feature>